<feature type="region of interest" description="Disordered" evidence="1">
    <location>
        <begin position="98"/>
        <end position="171"/>
    </location>
</feature>
<sequence length="206" mass="23128">MENGIPENPVVLPSKRKCTEDQEIEDLNKKNKPEIVNDGGEKNQNSEEKTLNGQEENHEKGEEEEVNGKGKGVMISREDKGKGKLFVEDDGEVEVVVDRKGKGKMIVEDEDDSDDDDDDDEFGGGELSDIDSDLSDDPLAEVDLDNILPSRTRRRVVPPPEEYRVDDLDDEDDRFTESKEIVAAPVANGRIIYLNSYFLAYNRIGL</sequence>
<gene>
    <name evidence="2" type="ORF">MKW98_030322</name>
</gene>
<organism evidence="2 3">
    <name type="scientific">Papaver atlanticum</name>
    <dbReference type="NCBI Taxonomy" id="357466"/>
    <lineage>
        <taxon>Eukaryota</taxon>
        <taxon>Viridiplantae</taxon>
        <taxon>Streptophyta</taxon>
        <taxon>Embryophyta</taxon>
        <taxon>Tracheophyta</taxon>
        <taxon>Spermatophyta</taxon>
        <taxon>Magnoliopsida</taxon>
        <taxon>Ranunculales</taxon>
        <taxon>Papaveraceae</taxon>
        <taxon>Papaveroideae</taxon>
        <taxon>Papaver</taxon>
    </lineage>
</organism>
<reference evidence="2" key="1">
    <citation type="submission" date="2022-04" db="EMBL/GenBank/DDBJ databases">
        <title>A functionally conserved STORR gene fusion in Papaver species that diverged 16.8 million years ago.</title>
        <authorList>
            <person name="Catania T."/>
        </authorList>
    </citation>
    <scope>NUCLEOTIDE SEQUENCE</scope>
    <source>
        <strain evidence="2">S-188037</strain>
    </source>
</reference>
<accession>A0AAD4TG69</accession>
<dbReference type="AlphaFoldDB" id="A0AAD4TG69"/>
<proteinExistence type="predicted"/>
<evidence type="ECO:0000313" key="2">
    <source>
        <dbReference type="EMBL" id="KAI3958657.1"/>
    </source>
</evidence>
<dbReference type="EMBL" id="JAJJMB010001096">
    <property type="protein sequence ID" value="KAI3958657.1"/>
    <property type="molecule type" value="Genomic_DNA"/>
</dbReference>
<comment type="caution">
    <text evidence="2">The sequence shown here is derived from an EMBL/GenBank/DDBJ whole genome shotgun (WGS) entry which is preliminary data.</text>
</comment>
<dbReference type="PANTHER" id="PTHR36899">
    <property type="entry name" value="OS04G0395700 PROTEIN"/>
    <property type="match status" value="1"/>
</dbReference>
<evidence type="ECO:0000256" key="1">
    <source>
        <dbReference type="SAM" id="MobiDB-lite"/>
    </source>
</evidence>
<feature type="compositionally biased region" description="Acidic residues" evidence="1">
    <location>
        <begin position="108"/>
        <end position="144"/>
    </location>
</feature>
<dbReference type="Proteomes" id="UP001202328">
    <property type="component" value="Unassembled WGS sequence"/>
</dbReference>
<name>A0AAD4TG69_9MAGN</name>
<feature type="region of interest" description="Disordered" evidence="1">
    <location>
        <begin position="1"/>
        <end position="81"/>
    </location>
</feature>
<feature type="compositionally biased region" description="Basic and acidic residues" evidence="1">
    <location>
        <begin position="26"/>
        <end position="61"/>
    </location>
</feature>
<keyword evidence="3" id="KW-1185">Reference proteome</keyword>
<protein>
    <submittedName>
        <fullName evidence="2">Uncharacterized protein</fullName>
    </submittedName>
</protein>
<evidence type="ECO:0000313" key="3">
    <source>
        <dbReference type="Proteomes" id="UP001202328"/>
    </source>
</evidence>
<dbReference type="PANTHER" id="PTHR36899:SF3">
    <property type="entry name" value="F13K23.8 PROTEIN"/>
    <property type="match status" value="1"/>
</dbReference>